<organism evidence="3 4">
    <name type="scientific">Helicostylum pulchrum</name>
    <dbReference type="NCBI Taxonomy" id="562976"/>
    <lineage>
        <taxon>Eukaryota</taxon>
        <taxon>Fungi</taxon>
        <taxon>Fungi incertae sedis</taxon>
        <taxon>Mucoromycota</taxon>
        <taxon>Mucoromycotina</taxon>
        <taxon>Mucoromycetes</taxon>
        <taxon>Mucorales</taxon>
        <taxon>Mucorineae</taxon>
        <taxon>Mucoraceae</taxon>
        <taxon>Helicostylum</taxon>
    </lineage>
</organism>
<evidence type="ECO:0000256" key="2">
    <source>
        <dbReference type="SAM" id="Phobius"/>
    </source>
</evidence>
<dbReference type="EMBL" id="BAABUJ010000004">
    <property type="protein sequence ID" value="GAA5795300.1"/>
    <property type="molecule type" value="Genomic_DNA"/>
</dbReference>
<feature type="transmembrane region" description="Helical" evidence="2">
    <location>
        <begin position="155"/>
        <end position="173"/>
    </location>
</feature>
<dbReference type="Proteomes" id="UP001476247">
    <property type="component" value="Unassembled WGS sequence"/>
</dbReference>
<evidence type="ECO:0000313" key="4">
    <source>
        <dbReference type="Proteomes" id="UP001476247"/>
    </source>
</evidence>
<feature type="coiled-coil region" evidence="1">
    <location>
        <begin position="73"/>
        <end position="121"/>
    </location>
</feature>
<feature type="transmembrane region" description="Helical" evidence="2">
    <location>
        <begin position="185"/>
        <end position="203"/>
    </location>
</feature>
<proteinExistence type="predicted"/>
<keyword evidence="4" id="KW-1185">Reference proteome</keyword>
<sequence length="228" mass="26427">MNYSLLMEEEKLSQALDGIENEAGAILVLMNNFNKLWNNIYESYKTNNLEIPKALDNLIISIYNDWKYKSNLIEKIEESFDKILKELKIAKKKKILNNTVMAEINQEVQKLSKVVKAFEIDKNAIDYLVKECKNTRPENISTKPMILWPFYNKSLEIITITGVSSVSLIWNVFHTINNNDTGKYLIGRGFLGMVVVAMQYSYIRRKIKSWVLGRNLSKLSRSSIEMNT</sequence>
<protein>
    <submittedName>
        <fullName evidence="3">Uncharacterized protein</fullName>
    </submittedName>
</protein>
<evidence type="ECO:0000256" key="1">
    <source>
        <dbReference type="SAM" id="Coils"/>
    </source>
</evidence>
<comment type="caution">
    <text evidence="3">The sequence shown here is derived from an EMBL/GenBank/DDBJ whole genome shotgun (WGS) entry which is preliminary data.</text>
</comment>
<keyword evidence="2" id="KW-0812">Transmembrane</keyword>
<gene>
    <name evidence="3" type="ORF">HPULCUR_000655</name>
</gene>
<keyword evidence="2" id="KW-0472">Membrane</keyword>
<reference evidence="3 4" key="1">
    <citation type="submission" date="2024-04" db="EMBL/GenBank/DDBJ databases">
        <title>genome sequences of Mucor flavus KT1a and Helicostylum pulchrum KT1b strains isolation_sourced from the surface of a dry-aged beef.</title>
        <authorList>
            <person name="Toyotome T."/>
            <person name="Hosono M."/>
            <person name="Torimaru M."/>
            <person name="Fukuda K."/>
            <person name="Mikami N."/>
        </authorList>
    </citation>
    <scope>NUCLEOTIDE SEQUENCE [LARGE SCALE GENOMIC DNA]</scope>
    <source>
        <strain evidence="3 4">KT1b</strain>
    </source>
</reference>
<keyword evidence="1" id="KW-0175">Coiled coil</keyword>
<name>A0ABP9XKI5_9FUNG</name>
<keyword evidence="2" id="KW-1133">Transmembrane helix</keyword>
<accession>A0ABP9XKI5</accession>
<evidence type="ECO:0000313" key="3">
    <source>
        <dbReference type="EMBL" id="GAA5795300.1"/>
    </source>
</evidence>